<evidence type="ECO:0000313" key="2">
    <source>
        <dbReference type="EMBL" id="KAK9126024.1"/>
    </source>
</evidence>
<feature type="compositionally biased region" description="Low complexity" evidence="1">
    <location>
        <begin position="1"/>
        <end position="11"/>
    </location>
</feature>
<dbReference type="Proteomes" id="UP001419268">
    <property type="component" value="Unassembled WGS sequence"/>
</dbReference>
<protein>
    <submittedName>
        <fullName evidence="2">Uncharacterized protein</fullName>
    </submittedName>
</protein>
<organism evidence="2 3">
    <name type="scientific">Stephania cephalantha</name>
    <dbReference type="NCBI Taxonomy" id="152367"/>
    <lineage>
        <taxon>Eukaryota</taxon>
        <taxon>Viridiplantae</taxon>
        <taxon>Streptophyta</taxon>
        <taxon>Embryophyta</taxon>
        <taxon>Tracheophyta</taxon>
        <taxon>Spermatophyta</taxon>
        <taxon>Magnoliopsida</taxon>
        <taxon>Ranunculales</taxon>
        <taxon>Menispermaceae</taxon>
        <taxon>Menispermoideae</taxon>
        <taxon>Cissampelideae</taxon>
        <taxon>Stephania</taxon>
    </lineage>
</organism>
<dbReference type="AlphaFoldDB" id="A0AAP0P0W3"/>
<gene>
    <name evidence="2" type="ORF">Scep_014870</name>
</gene>
<proteinExistence type="predicted"/>
<keyword evidence="3" id="KW-1185">Reference proteome</keyword>
<comment type="caution">
    <text evidence="2">The sequence shown here is derived from an EMBL/GenBank/DDBJ whole genome shotgun (WGS) entry which is preliminary data.</text>
</comment>
<evidence type="ECO:0000256" key="1">
    <source>
        <dbReference type="SAM" id="MobiDB-lite"/>
    </source>
</evidence>
<name>A0AAP0P0W3_9MAGN</name>
<evidence type="ECO:0000313" key="3">
    <source>
        <dbReference type="Proteomes" id="UP001419268"/>
    </source>
</evidence>
<dbReference type="EMBL" id="JBBNAG010000006">
    <property type="protein sequence ID" value="KAK9126024.1"/>
    <property type="molecule type" value="Genomic_DNA"/>
</dbReference>
<feature type="compositionally biased region" description="Basic residues" evidence="1">
    <location>
        <begin position="52"/>
        <end position="72"/>
    </location>
</feature>
<feature type="region of interest" description="Disordered" evidence="1">
    <location>
        <begin position="1"/>
        <end position="147"/>
    </location>
</feature>
<sequence length="147" mass="16229">MASSAARGYAEAADELQQWQGSGGGDGRHLRCGGGEKQGRRREAAAMPAVARQRRLQQRRRRAAEARLRRRRDSCSGAVRQRRGSGGGAASAATRWNGVEKRRGGALPDRLIPDEVQQQWSRRRDFDEARRRDGLLANETRGVGHGT</sequence>
<feature type="compositionally biased region" description="Basic and acidic residues" evidence="1">
    <location>
        <begin position="122"/>
        <end position="134"/>
    </location>
</feature>
<accession>A0AAP0P0W3</accession>
<reference evidence="2 3" key="1">
    <citation type="submission" date="2024-01" db="EMBL/GenBank/DDBJ databases">
        <title>Genome assemblies of Stephania.</title>
        <authorList>
            <person name="Yang L."/>
        </authorList>
    </citation>
    <scope>NUCLEOTIDE SEQUENCE [LARGE SCALE GENOMIC DNA]</scope>
    <source>
        <strain evidence="2">JXDWG</strain>
        <tissue evidence="2">Leaf</tissue>
    </source>
</reference>